<proteinExistence type="predicted"/>
<dbReference type="EMBL" id="ML213513">
    <property type="protein sequence ID" value="TFK50298.1"/>
    <property type="molecule type" value="Genomic_DNA"/>
</dbReference>
<keyword evidence="5" id="KW-1185">Reference proteome</keyword>
<evidence type="ECO:0000313" key="5">
    <source>
        <dbReference type="Proteomes" id="UP000305948"/>
    </source>
</evidence>
<dbReference type="PANTHER" id="PTHR48471">
    <property type="entry name" value="DDE TNP4 DOMAIN-CONTAINING PROTEIN"/>
    <property type="match status" value="1"/>
</dbReference>
<dbReference type="InterPro" id="IPR027806">
    <property type="entry name" value="HARBI1_dom"/>
</dbReference>
<organism evidence="4 5">
    <name type="scientific">Heliocybe sulcata</name>
    <dbReference type="NCBI Taxonomy" id="5364"/>
    <lineage>
        <taxon>Eukaryota</taxon>
        <taxon>Fungi</taxon>
        <taxon>Dikarya</taxon>
        <taxon>Basidiomycota</taxon>
        <taxon>Agaricomycotina</taxon>
        <taxon>Agaricomycetes</taxon>
        <taxon>Gloeophyllales</taxon>
        <taxon>Gloeophyllaceae</taxon>
        <taxon>Heliocybe</taxon>
    </lineage>
</organism>
<gene>
    <name evidence="4" type="ORF">OE88DRAFT_1808659</name>
</gene>
<feature type="domain" description="DDE Tnp4" evidence="3">
    <location>
        <begin position="208"/>
        <end position="371"/>
    </location>
</feature>
<dbReference type="Pfam" id="PF13359">
    <property type="entry name" value="DDE_Tnp_4"/>
    <property type="match status" value="1"/>
</dbReference>
<reference evidence="4 5" key="1">
    <citation type="journal article" date="2019" name="Nat. Ecol. Evol.">
        <title>Megaphylogeny resolves global patterns of mushroom evolution.</title>
        <authorList>
            <person name="Varga T."/>
            <person name="Krizsan K."/>
            <person name="Foldi C."/>
            <person name="Dima B."/>
            <person name="Sanchez-Garcia M."/>
            <person name="Sanchez-Ramirez S."/>
            <person name="Szollosi G.J."/>
            <person name="Szarkandi J.G."/>
            <person name="Papp V."/>
            <person name="Albert L."/>
            <person name="Andreopoulos W."/>
            <person name="Angelini C."/>
            <person name="Antonin V."/>
            <person name="Barry K.W."/>
            <person name="Bougher N.L."/>
            <person name="Buchanan P."/>
            <person name="Buyck B."/>
            <person name="Bense V."/>
            <person name="Catcheside P."/>
            <person name="Chovatia M."/>
            <person name="Cooper J."/>
            <person name="Damon W."/>
            <person name="Desjardin D."/>
            <person name="Finy P."/>
            <person name="Geml J."/>
            <person name="Haridas S."/>
            <person name="Hughes K."/>
            <person name="Justo A."/>
            <person name="Karasinski D."/>
            <person name="Kautmanova I."/>
            <person name="Kiss B."/>
            <person name="Kocsube S."/>
            <person name="Kotiranta H."/>
            <person name="LaButti K.M."/>
            <person name="Lechner B.E."/>
            <person name="Liimatainen K."/>
            <person name="Lipzen A."/>
            <person name="Lukacs Z."/>
            <person name="Mihaltcheva S."/>
            <person name="Morgado L.N."/>
            <person name="Niskanen T."/>
            <person name="Noordeloos M.E."/>
            <person name="Ohm R.A."/>
            <person name="Ortiz-Santana B."/>
            <person name="Ovrebo C."/>
            <person name="Racz N."/>
            <person name="Riley R."/>
            <person name="Savchenko A."/>
            <person name="Shiryaev A."/>
            <person name="Soop K."/>
            <person name="Spirin V."/>
            <person name="Szebenyi C."/>
            <person name="Tomsovsky M."/>
            <person name="Tulloss R.E."/>
            <person name="Uehling J."/>
            <person name="Grigoriev I.V."/>
            <person name="Vagvolgyi C."/>
            <person name="Papp T."/>
            <person name="Martin F.M."/>
            <person name="Miettinen O."/>
            <person name="Hibbett D.S."/>
            <person name="Nagy L.G."/>
        </authorList>
    </citation>
    <scope>NUCLEOTIDE SEQUENCE [LARGE SCALE GENOMIC DNA]</scope>
    <source>
        <strain evidence="4 5">OMC1185</strain>
    </source>
</reference>
<feature type="non-terminal residue" evidence="4">
    <location>
        <position position="1"/>
    </location>
</feature>
<name>A0A5C3N2H9_9AGAM</name>
<evidence type="ECO:0000256" key="2">
    <source>
        <dbReference type="ARBA" id="ARBA00022723"/>
    </source>
</evidence>
<dbReference type="Proteomes" id="UP000305948">
    <property type="component" value="Unassembled WGS sequence"/>
</dbReference>
<accession>A0A5C3N2H9</accession>
<comment type="cofactor">
    <cofactor evidence="1">
        <name>a divalent metal cation</name>
        <dbReference type="ChEBI" id="CHEBI:60240"/>
    </cofactor>
</comment>
<dbReference type="PANTHER" id="PTHR48471:SF1">
    <property type="entry name" value="DDE TNP4 DOMAIN-CONTAINING PROTEIN"/>
    <property type="match status" value="1"/>
</dbReference>
<dbReference type="OrthoDB" id="78198at2759"/>
<dbReference type="GO" id="GO:0046872">
    <property type="term" value="F:metal ion binding"/>
    <property type="evidence" value="ECO:0007669"/>
    <property type="project" value="UniProtKB-KW"/>
</dbReference>
<evidence type="ECO:0000256" key="1">
    <source>
        <dbReference type="ARBA" id="ARBA00001968"/>
    </source>
</evidence>
<protein>
    <recommendedName>
        <fullName evidence="3">DDE Tnp4 domain-containing protein</fullName>
    </recommendedName>
</protein>
<sequence length="408" mass="45756">MDFIPQLLLLQDNEDEDLLLAALASLLLISIDEARRLRNACRNPSHRYLCRPQLLPSPRHNTPWQRLYASRDDRAFITTMGFNVETFHTLLVSGFEMEWEGLPIDRTDVSRAGAPRLHARSLDAAGALGLVLHYLSSAMQEVGLQQIFALIPATVSRYLKFSMPILLNSLRTMPEAEIRWPTGDEFHEDNALIVARHPRLLGAFGSADGLGLAVQEADDAEAENATYNGWKSSHFINNILAFSPQGVIIHATLNAPGSWHDAHTARPLFEKLYTSTPDNFYLVTDTAFPRSAVSIAGKIRAPLKTGQRVEGTAAEQDETLTFNRELLSYRQTAEWGMRAMQGGFARLRVPLDINDSEGRRALLELCCRLHNVRAVCIGINQIRSVYMPTWQAIEGKEIWSRLEILADE</sequence>
<dbReference type="AlphaFoldDB" id="A0A5C3N2H9"/>
<evidence type="ECO:0000259" key="3">
    <source>
        <dbReference type="Pfam" id="PF13359"/>
    </source>
</evidence>
<keyword evidence="2" id="KW-0479">Metal-binding</keyword>
<evidence type="ECO:0000313" key="4">
    <source>
        <dbReference type="EMBL" id="TFK50298.1"/>
    </source>
</evidence>